<dbReference type="InterPro" id="IPR054485">
    <property type="entry name" value="FlK-like_dom"/>
</dbReference>
<keyword evidence="5" id="KW-1185">Reference proteome</keyword>
<evidence type="ECO:0000259" key="3">
    <source>
        <dbReference type="Pfam" id="PF22636"/>
    </source>
</evidence>
<dbReference type="PIRSF" id="PIRSF014972">
    <property type="entry name" value="FlK"/>
    <property type="match status" value="1"/>
</dbReference>
<reference evidence="4 5" key="1">
    <citation type="submission" date="2021-01" db="EMBL/GenBank/DDBJ databases">
        <title>Whole genome shotgun sequence of Planobispora siamensis NBRC 107568.</title>
        <authorList>
            <person name="Komaki H."/>
            <person name="Tamura T."/>
        </authorList>
    </citation>
    <scope>NUCLEOTIDE SEQUENCE [LARGE SCALE GENOMIC DNA]</scope>
    <source>
        <strain evidence="4 5">NBRC 107568</strain>
    </source>
</reference>
<evidence type="ECO:0000256" key="2">
    <source>
        <dbReference type="PIRSR" id="PIRSR014972-2"/>
    </source>
</evidence>
<dbReference type="EMBL" id="BOOJ01000059">
    <property type="protein sequence ID" value="GIH96127.1"/>
    <property type="molecule type" value="Genomic_DNA"/>
</dbReference>
<dbReference type="SUPFAM" id="SSF54637">
    <property type="entry name" value="Thioesterase/thiol ester dehydrase-isomerase"/>
    <property type="match status" value="1"/>
</dbReference>
<dbReference type="Pfam" id="PF22636">
    <property type="entry name" value="FlK"/>
    <property type="match status" value="1"/>
</dbReference>
<proteinExistence type="predicted"/>
<sequence>MLTRMTLAPGLRARLLIMVEREDTAVKVGSGDVPVLATPRLLALAEQATVQAVAGELDPGQTSVGTKVALEHLAASPVGTHVEIAAELTEVDGRRLVFAFTALDGDTLVGTGTIERVLVDRERFLAKLAR</sequence>
<dbReference type="Proteomes" id="UP000619788">
    <property type="component" value="Unassembled WGS sequence"/>
</dbReference>
<feature type="binding site" evidence="2">
    <location>
        <position position="116"/>
    </location>
    <ligand>
        <name>substrate</name>
    </ligand>
</feature>
<feature type="domain" description="Fluoroacetyl-CoA-specific thioesterase-like" evidence="3">
    <location>
        <begin position="19"/>
        <end position="122"/>
    </location>
</feature>
<dbReference type="Gene3D" id="3.10.129.10">
    <property type="entry name" value="Hotdog Thioesterase"/>
    <property type="match status" value="1"/>
</dbReference>
<feature type="binding site" evidence="2">
    <location>
        <position position="65"/>
    </location>
    <ligand>
        <name>CoA</name>
        <dbReference type="ChEBI" id="CHEBI:57287"/>
    </ligand>
</feature>
<evidence type="ECO:0000256" key="1">
    <source>
        <dbReference type="PIRSR" id="PIRSR014972-1"/>
    </source>
</evidence>
<feature type="active site" evidence="1">
    <location>
        <position position="72"/>
    </location>
</feature>
<name>A0A8J3SKV4_9ACTN</name>
<dbReference type="InterPro" id="IPR029069">
    <property type="entry name" value="HotDog_dom_sf"/>
</dbReference>
<dbReference type="PANTHER" id="PTHR36934">
    <property type="entry name" value="BLR0278 PROTEIN"/>
    <property type="match status" value="1"/>
</dbReference>
<accession>A0A8J3SKV4</accession>
<evidence type="ECO:0000313" key="5">
    <source>
        <dbReference type="Proteomes" id="UP000619788"/>
    </source>
</evidence>
<organism evidence="4 5">
    <name type="scientific">Planobispora siamensis</name>
    <dbReference type="NCBI Taxonomy" id="936338"/>
    <lineage>
        <taxon>Bacteria</taxon>
        <taxon>Bacillati</taxon>
        <taxon>Actinomycetota</taxon>
        <taxon>Actinomycetes</taxon>
        <taxon>Streptosporangiales</taxon>
        <taxon>Streptosporangiaceae</taxon>
        <taxon>Planobispora</taxon>
    </lineage>
</organism>
<protein>
    <submittedName>
        <fullName evidence="4">Thioesterase</fullName>
    </submittedName>
</protein>
<feature type="active site" evidence="1">
    <location>
        <position position="46"/>
    </location>
</feature>
<dbReference type="InterPro" id="IPR025540">
    <property type="entry name" value="FlK"/>
</dbReference>
<dbReference type="PANTHER" id="PTHR36934:SF1">
    <property type="entry name" value="THIOESTERASE DOMAIN-CONTAINING PROTEIN"/>
    <property type="match status" value="1"/>
</dbReference>
<dbReference type="AlphaFoldDB" id="A0A8J3SKV4"/>
<feature type="binding site" evidence="2">
    <location>
        <position position="65"/>
    </location>
    <ligand>
        <name>substrate</name>
    </ligand>
</feature>
<feature type="active site" evidence="1">
    <location>
        <position position="38"/>
    </location>
</feature>
<gene>
    <name evidence="4" type="ORF">Psi01_67570</name>
</gene>
<comment type="caution">
    <text evidence="4">The sequence shown here is derived from an EMBL/GenBank/DDBJ whole genome shotgun (WGS) entry which is preliminary data.</text>
</comment>
<evidence type="ECO:0000313" key="4">
    <source>
        <dbReference type="EMBL" id="GIH96127.1"/>
    </source>
</evidence>